<proteinExistence type="predicted"/>
<dbReference type="AlphaFoldDB" id="A0A6A6C7W4"/>
<reference evidence="2" key="1">
    <citation type="journal article" date="2020" name="Stud. Mycol.">
        <title>101 Dothideomycetes genomes: a test case for predicting lifestyles and emergence of pathogens.</title>
        <authorList>
            <person name="Haridas S."/>
            <person name="Albert R."/>
            <person name="Binder M."/>
            <person name="Bloem J."/>
            <person name="Labutti K."/>
            <person name="Salamov A."/>
            <person name="Andreopoulos B."/>
            <person name="Baker S."/>
            <person name="Barry K."/>
            <person name="Bills G."/>
            <person name="Bluhm B."/>
            <person name="Cannon C."/>
            <person name="Castanera R."/>
            <person name="Culley D."/>
            <person name="Daum C."/>
            <person name="Ezra D."/>
            <person name="Gonzalez J."/>
            <person name="Henrissat B."/>
            <person name="Kuo A."/>
            <person name="Liang C."/>
            <person name="Lipzen A."/>
            <person name="Lutzoni F."/>
            <person name="Magnuson J."/>
            <person name="Mondo S."/>
            <person name="Nolan M."/>
            <person name="Ohm R."/>
            <person name="Pangilinan J."/>
            <person name="Park H.-J."/>
            <person name="Ramirez L."/>
            <person name="Alfaro M."/>
            <person name="Sun H."/>
            <person name="Tritt A."/>
            <person name="Yoshinaga Y."/>
            <person name="Zwiers L.-H."/>
            <person name="Turgeon B."/>
            <person name="Goodwin S."/>
            <person name="Spatafora J."/>
            <person name="Crous P."/>
            <person name="Grigoriev I."/>
        </authorList>
    </citation>
    <scope>NUCLEOTIDE SEQUENCE</scope>
    <source>
        <strain evidence="2">ATCC 36951</strain>
    </source>
</reference>
<evidence type="ECO:0000313" key="3">
    <source>
        <dbReference type="Proteomes" id="UP000799537"/>
    </source>
</evidence>
<keyword evidence="3" id="KW-1185">Reference proteome</keyword>
<dbReference type="GeneID" id="54561330"/>
<sequence>MDTGQPNAQQSISWWPFHVLEEPGPDVIPKVQWHVSPPSGPEHTEHKEFASGHRRDMSPGCDSAIQLRDTEAVEAIATIACFPDDYRASLLHVDEEDSRQRKD</sequence>
<protein>
    <submittedName>
        <fullName evidence="2">Uncharacterized protein</fullName>
    </submittedName>
</protein>
<gene>
    <name evidence="2" type="ORF">M409DRAFT_26320</name>
</gene>
<evidence type="ECO:0000256" key="1">
    <source>
        <dbReference type="SAM" id="MobiDB-lite"/>
    </source>
</evidence>
<organism evidence="2 3">
    <name type="scientific">Zasmidium cellare ATCC 36951</name>
    <dbReference type="NCBI Taxonomy" id="1080233"/>
    <lineage>
        <taxon>Eukaryota</taxon>
        <taxon>Fungi</taxon>
        <taxon>Dikarya</taxon>
        <taxon>Ascomycota</taxon>
        <taxon>Pezizomycotina</taxon>
        <taxon>Dothideomycetes</taxon>
        <taxon>Dothideomycetidae</taxon>
        <taxon>Mycosphaerellales</taxon>
        <taxon>Mycosphaerellaceae</taxon>
        <taxon>Zasmidium</taxon>
    </lineage>
</organism>
<dbReference type="Proteomes" id="UP000799537">
    <property type="component" value="Unassembled WGS sequence"/>
</dbReference>
<feature type="region of interest" description="Disordered" evidence="1">
    <location>
        <begin position="37"/>
        <end position="59"/>
    </location>
</feature>
<dbReference type="RefSeq" id="XP_033664166.1">
    <property type="nucleotide sequence ID" value="XM_033808058.1"/>
</dbReference>
<name>A0A6A6C7W4_ZASCE</name>
<dbReference type="EMBL" id="ML993609">
    <property type="protein sequence ID" value="KAF2163277.1"/>
    <property type="molecule type" value="Genomic_DNA"/>
</dbReference>
<feature type="compositionally biased region" description="Basic and acidic residues" evidence="1">
    <location>
        <begin position="42"/>
        <end position="57"/>
    </location>
</feature>
<evidence type="ECO:0000313" key="2">
    <source>
        <dbReference type="EMBL" id="KAF2163277.1"/>
    </source>
</evidence>
<accession>A0A6A6C7W4</accession>